<dbReference type="KEGG" id="pbs:Plabr_3529"/>
<dbReference type="EMBL" id="CP002546">
    <property type="protein sequence ID" value="ADY61126.1"/>
    <property type="molecule type" value="Genomic_DNA"/>
</dbReference>
<reference evidence="11" key="1">
    <citation type="submission" date="2011-02" db="EMBL/GenBank/DDBJ databases">
        <title>The complete genome of Planctomyces brasiliensis DSM 5305.</title>
        <authorList>
            <person name="Lucas S."/>
            <person name="Copeland A."/>
            <person name="Lapidus A."/>
            <person name="Bruce D."/>
            <person name="Goodwin L."/>
            <person name="Pitluck S."/>
            <person name="Kyrpides N."/>
            <person name="Mavromatis K."/>
            <person name="Pagani I."/>
            <person name="Ivanova N."/>
            <person name="Ovchinnikova G."/>
            <person name="Lu M."/>
            <person name="Detter J.C."/>
            <person name="Han C."/>
            <person name="Land M."/>
            <person name="Hauser L."/>
            <person name="Markowitz V."/>
            <person name="Cheng J.-F."/>
            <person name="Hugenholtz P."/>
            <person name="Woyke T."/>
            <person name="Wu D."/>
            <person name="Tindall B."/>
            <person name="Pomrenke H.G."/>
            <person name="Brambilla E."/>
            <person name="Klenk H.-P."/>
            <person name="Eisen J.A."/>
        </authorList>
    </citation>
    <scope>NUCLEOTIDE SEQUENCE [LARGE SCALE GENOMIC DNA]</scope>
    <source>
        <strain evidence="11">ATCC 49424 / DSM 5305 / JCM 21570 / NBRC 103401 / IFAM 1448</strain>
    </source>
</reference>
<keyword evidence="11" id="KW-1185">Reference proteome</keyword>
<evidence type="ECO:0000313" key="11">
    <source>
        <dbReference type="Proteomes" id="UP000006860"/>
    </source>
</evidence>
<evidence type="ECO:0000256" key="2">
    <source>
        <dbReference type="ARBA" id="ARBA00022490"/>
    </source>
</evidence>
<feature type="domain" description="4Fe-4S ferredoxin-type" evidence="9">
    <location>
        <begin position="180"/>
        <end position="209"/>
    </location>
</feature>
<dbReference type="InterPro" id="IPR016024">
    <property type="entry name" value="ARM-type_fold"/>
</dbReference>
<keyword evidence="5" id="KW-0671">Queuosine biosynthesis</keyword>
<evidence type="ECO:0000256" key="4">
    <source>
        <dbReference type="ARBA" id="ARBA00022723"/>
    </source>
</evidence>
<protein>
    <recommendedName>
        <fullName evidence="9">4Fe-4S ferredoxin-type domain-containing protein</fullName>
    </recommendedName>
</protein>
<dbReference type="InterPro" id="IPR011989">
    <property type="entry name" value="ARM-like"/>
</dbReference>
<name>F0SP23_RUBBR</name>
<dbReference type="Pfam" id="PF13646">
    <property type="entry name" value="HEAT_2"/>
    <property type="match status" value="1"/>
</dbReference>
<evidence type="ECO:0000256" key="8">
    <source>
        <dbReference type="ARBA" id="ARBA00023014"/>
    </source>
</evidence>
<dbReference type="OrthoDB" id="9784571at2"/>
<dbReference type="PANTHER" id="PTHR30002">
    <property type="entry name" value="EPOXYQUEUOSINE REDUCTASE"/>
    <property type="match status" value="1"/>
</dbReference>
<dbReference type="InterPro" id="IPR004155">
    <property type="entry name" value="PBS_lyase_HEAT"/>
</dbReference>
<dbReference type="PROSITE" id="PS50077">
    <property type="entry name" value="HEAT_REPEAT"/>
    <property type="match status" value="1"/>
</dbReference>
<dbReference type="GO" id="GO:0051539">
    <property type="term" value="F:4 iron, 4 sulfur cluster binding"/>
    <property type="evidence" value="ECO:0007669"/>
    <property type="project" value="UniProtKB-KW"/>
</dbReference>
<dbReference type="PROSITE" id="PS00198">
    <property type="entry name" value="4FE4S_FER_1"/>
    <property type="match status" value="1"/>
</dbReference>
<gene>
    <name evidence="10" type="ordered locus">Plabr_3529</name>
</gene>
<dbReference type="eggNOG" id="COG1600">
    <property type="taxonomic scope" value="Bacteria"/>
</dbReference>
<dbReference type="InterPro" id="IPR017896">
    <property type="entry name" value="4Fe4S_Fe-S-bd"/>
</dbReference>
<keyword evidence="1" id="KW-0004">4Fe-4S</keyword>
<dbReference type="InterPro" id="IPR017900">
    <property type="entry name" value="4Fe4S_Fe_S_CS"/>
</dbReference>
<accession>F0SP23</accession>
<dbReference type="Pfam" id="PF13484">
    <property type="entry name" value="Fer4_16"/>
    <property type="match status" value="1"/>
</dbReference>
<evidence type="ECO:0000256" key="3">
    <source>
        <dbReference type="ARBA" id="ARBA00022694"/>
    </source>
</evidence>
<dbReference type="Proteomes" id="UP000006860">
    <property type="component" value="Chromosome"/>
</dbReference>
<dbReference type="GO" id="GO:0046872">
    <property type="term" value="F:metal ion binding"/>
    <property type="evidence" value="ECO:0007669"/>
    <property type="project" value="UniProtKB-KW"/>
</dbReference>
<sequence>MELAEAVRRRAIEIGFDLCGITSALTPTTLPQFHDWLDAGHAGEMGYLERRRDAYDHPERVLPSVRSVIMCGVCYDPERSHPVVENETASPVGRIARYARIAGDYHDSVKKMLRELASVLHELQPGCQSRAVVDTAPLLERDAARQAGLGWFGKNTMLINKGRGSYFFLGGVLTSVELSPDEPHKTDHCGTCTRCLEVCPTDALIEPHQLDARRCISYLTIELRERPIPRELRSGMQDWMFGCDLCQEVCPWNRHAPQPAAEKFQTQWSPSHAAEMLMLSEEEFREQYRKTPLSRPGRVGMARNAAIVLGNSGDAQFVPVLEQATWDSSPLVRGAAIWALGELVDAQSSRRLVELRQTETDSGVVEELDAIFASRI</sequence>
<organism evidence="10 11">
    <name type="scientific">Rubinisphaera brasiliensis (strain ATCC 49424 / DSM 5305 / JCM 21570 / IAM 15109 / NBRC 103401 / IFAM 1448)</name>
    <name type="common">Planctomyces brasiliensis</name>
    <dbReference type="NCBI Taxonomy" id="756272"/>
    <lineage>
        <taxon>Bacteria</taxon>
        <taxon>Pseudomonadati</taxon>
        <taxon>Planctomycetota</taxon>
        <taxon>Planctomycetia</taxon>
        <taxon>Planctomycetales</taxon>
        <taxon>Planctomycetaceae</taxon>
        <taxon>Rubinisphaera</taxon>
    </lineage>
</organism>
<dbReference type="AlphaFoldDB" id="F0SP23"/>
<dbReference type="InterPro" id="IPR021133">
    <property type="entry name" value="HEAT_type_2"/>
</dbReference>
<keyword evidence="2" id="KW-0963">Cytoplasm</keyword>
<keyword evidence="7" id="KW-0408">Iron</keyword>
<dbReference type="Pfam" id="PF08331">
    <property type="entry name" value="QueG_DUF1730"/>
    <property type="match status" value="1"/>
</dbReference>
<dbReference type="RefSeq" id="WP_013629845.1">
    <property type="nucleotide sequence ID" value="NC_015174.1"/>
</dbReference>
<evidence type="ECO:0000256" key="6">
    <source>
        <dbReference type="ARBA" id="ARBA00023002"/>
    </source>
</evidence>
<keyword evidence="4" id="KW-0479">Metal-binding</keyword>
<keyword evidence="6" id="KW-0560">Oxidoreductase</keyword>
<dbReference type="FunFam" id="3.30.70.20:FF:000037">
    <property type="entry name" value="Epoxyqueuosine reductase"/>
    <property type="match status" value="1"/>
</dbReference>
<keyword evidence="3" id="KW-0819">tRNA processing</keyword>
<dbReference type="SMART" id="SM00567">
    <property type="entry name" value="EZ_HEAT"/>
    <property type="match status" value="2"/>
</dbReference>
<dbReference type="GO" id="GO:0008616">
    <property type="term" value="P:tRNA queuosine(34) biosynthetic process"/>
    <property type="evidence" value="ECO:0007669"/>
    <property type="project" value="UniProtKB-KW"/>
</dbReference>
<evidence type="ECO:0000256" key="5">
    <source>
        <dbReference type="ARBA" id="ARBA00022785"/>
    </source>
</evidence>
<dbReference type="Gene3D" id="3.30.70.20">
    <property type="match status" value="1"/>
</dbReference>
<keyword evidence="8" id="KW-0411">Iron-sulfur</keyword>
<dbReference type="SUPFAM" id="SSF48371">
    <property type="entry name" value="ARM repeat"/>
    <property type="match status" value="1"/>
</dbReference>
<dbReference type="InterPro" id="IPR013542">
    <property type="entry name" value="QueG_DUF1730"/>
</dbReference>
<evidence type="ECO:0000259" key="9">
    <source>
        <dbReference type="PROSITE" id="PS51379"/>
    </source>
</evidence>
<dbReference type="InterPro" id="IPR004453">
    <property type="entry name" value="QueG"/>
</dbReference>
<evidence type="ECO:0000256" key="7">
    <source>
        <dbReference type="ARBA" id="ARBA00023004"/>
    </source>
</evidence>
<proteinExistence type="predicted"/>
<dbReference type="PANTHER" id="PTHR30002:SF4">
    <property type="entry name" value="EPOXYQUEUOSINE REDUCTASE"/>
    <property type="match status" value="1"/>
</dbReference>
<evidence type="ECO:0000256" key="1">
    <source>
        <dbReference type="ARBA" id="ARBA00022485"/>
    </source>
</evidence>
<dbReference type="PROSITE" id="PS51379">
    <property type="entry name" value="4FE4S_FER_2"/>
    <property type="match status" value="1"/>
</dbReference>
<dbReference type="Gene3D" id="1.25.10.10">
    <property type="entry name" value="Leucine-rich Repeat Variant"/>
    <property type="match status" value="1"/>
</dbReference>
<dbReference type="STRING" id="756272.Plabr_3529"/>
<dbReference type="GO" id="GO:0052693">
    <property type="term" value="F:epoxyqueuosine reductase activity"/>
    <property type="evidence" value="ECO:0007669"/>
    <property type="project" value="TreeGrafter"/>
</dbReference>
<dbReference type="NCBIfam" id="TIGR00276">
    <property type="entry name" value="tRNA epoxyqueuosine(34) reductase QueG"/>
    <property type="match status" value="1"/>
</dbReference>
<dbReference type="HOGENOM" id="CLU_030790_0_0_0"/>
<dbReference type="SUPFAM" id="SSF46548">
    <property type="entry name" value="alpha-helical ferredoxin"/>
    <property type="match status" value="1"/>
</dbReference>
<evidence type="ECO:0000313" key="10">
    <source>
        <dbReference type="EMBL" id="ADY61126.1"/>
    </source>
</evidence>